<feature type="domain" description="Copper amine oxidase-like N-terminal" evidence="2">
    <location>
        <begin position="410"/>
        <end position="500"/>
    </location>
</feature>
<gene>
    <name evidence="3" type="ORF">QD47_14220</name>
</gene>
<protein>
    <submittedName>
        <fullName evidence="3">Copper amine oxidase</fullName>
    </submittedName>
</protein>
<keyword evidence="1" id="KW-0732">Signal</keyword>
<dbReference type="Gene3D" id="3.30.457.10">
    <property type="entry name" value="Copper amine oxidase-like, N-terminal domain"/>
    <property type="match status" value="1"/>
</dbReference>
<sequence length="507" mass="55277">MNIKKWIAVPLILLMVALTGCQAVGGFDVSKNLLGTLDVKSQQSTEKISLKLTPKAGITQGDQEIVDLINSISVTVDEAKVQSEELASAKGTLHIDKYNLPFEIALDRQGVAIQLEGAKKPYYISLNSQESLSGLPAGFDPYVYSKDVRDLTKTAAALVLKHAPNPSTISATSVTEEVYGEKDKVKLTRLHAELRGDELVTLVKPFLTNLAKDEAGLKELIGQAIDFTKNIASSMNVDGADQVTSELNTNKEKLVNEAYTEVKKYLDLAVAQYDVGVSTLYAQSPEIKTVLSSNTVLKTDMYFDEKGNVRKSVSDLTVALPEVDSLPVKSFSIVTETQSWNVNGSVTADKVDISNGVIDLNKQAELTPGATLRNFDANSPIYNILKNDLEITKVETTFDPKDDYYVLVNRKGTAFIPLRELTYELGSELKWDAAAKQITVVDDITGKTIKLKSGSKQAVLEGSTLTLPQAPYTDEYGTLYVPFKSVAEALGATVTRNSNGEYVLKRD</sequence>
<dbReference type="RefSeq" id="WP_044646755.1">
    <property type="nucleotide sequence ID" value="NZ_JTHP01000026.1"/>
</dbReference>
<name>A0A0D7X1A1_9BACL</name>
<dbReference type="EMBL" id="JTHP01000026">
    <property type="protein sequence ID" value="KJD45014.1"/>
    <property type="molecule type" value="Genomic_DNA"/>
</dbReference>
<feature type="chain" id="PRO_5039426836" evidence="1">
    <location>
        <begin position="24"/>
        <end position="507"/>
    </location>
</feature>
<dbReference type="AlphaFoldDB" id="A0A0D7X1A1"/>
<feature type="signal peptide" evidence="1">
    <location>
        <begin position="1"/>
        <end position="23"/>
    </location>
</feature>
<keyword evidence="4" id="KW-1185">Reference proteome</keyword>
<dbReference type="PATRIC" id="fig|159743.3.peg.3165"/>
<evidence type="ECO:0000313" key="4">
    <source>
        <dbReference type="Proteomes" id="UP000032534"/>
    </source>
</evidence>
<evidence type="ECO:0000313" key="3">
    <source>
        <dbReference type="EMBL" id="KJD45014.1"/>
    </source>
</evidence>
<dbReference type="SUPFAM" id="SSF55383">
    <property type="entry name" value="Copper amine oxidase, domain N"/>
    <property type="match status" value="1"/>
</dbReference>
<proteinExistence type="predicted"/>
<dbReference type="InterPro" id="IPR036582">
    <property type="entry name" value="Mao_N_sf"/>
</dbReference>
<evidence type="ECO:0000256" key="1">
    <source>
        <dbReference type="SAM" id="SignalP"/>
    </source>
</evidence>
<accession>A0A0D7X1A1</accession>
<dbReference type="PROSITE" id="PS51257">
    <property type="entry name" value="PROKAR_LIPOPROTEIN"/>
    <property type="match status" value="1"/>
</dbReference>
<dbReference type="Proteomes" id="UP000032534">
    <property type="component" value="Unassembled WGS sequence"/>
</dbReference>
<evidence type="ECO:0000259" key="2">
    <source>
        <dbReference type="Pfam" id="PF07833"/>
    </source>
</evidence>
<organism evidence="3 4">
    <name type="scientific">Paenibacillus terrae</name>
    <dbReference type="NCBI Taxonomy" id="159743"/>
    <lineage>
        <taxon>Bacteria</taxon>
        <taxon>Bacillati</taxon>
        <taxon>Bacillota</taxon>
        <taxon>Bacilli</taxon>
        <taxon>Bacillales</taxon>
        <taxon>Paenibacillaceae</taxon>
        <taxon>Paenibacillus</taxon>
    </lineage>
</organism>
<dbReference type="OrthoDB" id="2811497at2"/>
<comment type="caution">
    <text evidence="3">The sequence shown here is derived from an EMBL/GenBank/DDBJ whole genome shotgun (WGS) entry which is preliminary data.</text>
</comment>
<dbReference type="Pfam" id="PF07833">
    <property type="entry name" value="Cu_amine_oxidN1"/>
    <property type="match status" value="1"/>
</dbReference>
<reference evidence="3 4" key="1">
    <citation type="submission" date="2014-11" db="EMBL/GenBank/DDBJ databases">
        <title>Draft Genome Sequences of Paenibacillus polymyxa NRRL B-30509 and Paenibacillus terrae NRRL B-30644, Strains from a Poultry Environment that Produce Tridecaptin A and Paenicidins.</title>
        <authorList>
            <person name="van Belkum M.J."/>
            <person name="Lohans C.T."/>
            <person name="Vederas J.C."/>
        </authorList>
    </citation>
    <scope>NUCLEOTIDE SEQUENCE [LARGE SCALE GENOMIC DNA]</scope>
    <source>
        <strain evidence="3 4">NRRL B-30644</strain>
    </source>
</reference>
<dbReference type="InterPro" id="IPR012854">
    <property type="entry name" value="Cu_amine_oxidase-like_N"/>
</dbReference>